<organism evidence="1 2">
    <name type="scientific">Claviceps arundinis</name>
    <dbReference type="NCBI Taxonomy" id="1623583"/>
    <lineage>
        <taxon>Eukaryota</taxon>
        <taxon>Fungi</taxon>
        <taxon>Dikarya</taxon>
        <taxon>Ascomycota</taxon>
        <taxon>Pezizomycotina</taxon>
        <taxon>Sordariomycetes</taxon>
        <taxon>Hypocreomycetidae</taxon>
        <taxon>Hypocreales</taxon>
        <taxon>Clavicipitaceae</taxon>
        <taxon>Claviceps</taxon>
    </lineage>
</organism>
<evidence type="ECO:0000313" key="1">
    <source>
        <dbReference type="EMBL" id="KAG5955452.1"/>
    </source>
</evidence>
<dbReference type="AlphaFoldDB" id="A0A9P7MK05"/>
<feature type="non-terminal residue" evidence="1">
    <location>
        <position position="54"/>
    </location>
</feature>
<reference evidence="1" key="1">
    <citation type="journal article" date="2020" name="bioRxiv">
        <title>Whole genome comparisons of ergot fungi reveals the divergence and evolution of species within the genus Claviceps are the result of varying mechanisms driving genome evolution and host range expansion.</title>
        <authorList>
            <person name="Wyka S.A."/>
            <person name="Mondo S.J."/>
            <person name="Liu M."/>
            <person name="Dettman J."/>
            <person name="Nalam V."/>
            <person name="Broders K.D."/>
        </authorList>
    </citation>
    <scope>NUCLEOTIDE SEQUENCE</scope>
    <source>
        <strain evidence="1">CCC 1102</strain>
    </source>
</reference>
<name>A0A9P7MK05_9HYPO</name>
<evidence type="ECO:0000313" key="2">
    <source>
        <dbReference type="Proteomes" id="UP000784919"/>
    </source>
</evidence>
<dbReference type="OrthoDB" id="94039at2759"/>
<proteinExistence type="predicted"/>
<gene>
    <name evidence="1" type="ORF">E4U56_007215</name>
</gene>
<sequence length="54" mass="6179">MSQFHVTEHVIDGAHIREYPRATANDQDAPLVLHIKQYTPRNNLSPRRGDVTVI</sequence>
<dbReference type="EMBL" id="SRPS01000668">
    <property type="protein sequence ID" value="KAG5955452.1"/>
    <property type="molecule type" value="Genomic_DNA"/>
</dbReference>
<protein>
    <submittedName>
        <fullName evidence="1">Uncharacterized protein</fullName>
    </submittedName>
</protein>
<comment type="caution">
    <text evidence="1">The sequence shown here is derived from an EMBL/GenBank/DDBJ whole genome shotgun (WGS) entry which is preliminary data.</text>
</comment>
<accession>A0A9P7MK05</accession>
<dbReference type="Proteomes" id="UP000784919">
    <property type="component" value="Unassembled WGS sequence"/>
</dbReference>